<evidence type="ECO:0000313" key="1">
    <source>
        <dbReference type="EMBL" id="MBX41297.1"/>
    </source>
</evidence>
<accession>A0A2P2NFN7</accession>
<dbReference type="AlphaFoldDB" id="A0A2P2NFN7"/>
<sequence length="34" mass="3948">MSEHNSQIDYFSTICMNHSLCRDDVVSKKNVNTM</sequence>
<proteinExistence type="predicted"/>
<organism evidence="1">
    <name type="scientific">Rhizophora mucronata</name>
    <name type="common">Asiatic mangrove</name>
    <dbReference type="NCBI Taxonomy" id="61149"/>
    <lineage>
        <taxon>Eukaryota</taxon>
        <taxon>Viridiplantae</taxon>
        <taxon>Streptophyta</taxon>
        <taxon>Embryophyta</taxon>
        <taxon>Tracheophyta</taxon>
        <taxon>Spermatophyta</taxon>
        <taxon>Magnoliopsida</taxon>
        <taxon>eudicotyledons</taxon>
        <taxon>Gunneridae</taxon>
        <taxon>Pentapetalae</taxon>
        <taxon>rosids</taxon>
        <taxon>fabids</taxon>
        <taxon>Malpighiales</taxon>
        <taxon>Rhizophoraceae</taxon>
        <taxon>Rhizophora</taxon>
    </lineage>
</organism>
<dbReference type="EMBL" id="GGEC01060813">
    <property type="protein sequence ID" value="MBX41297.1"/>
    <property type="molecule type" value="Transcribed_RNA"/>
</dbReference>
<name>A0A2P2NFN7_RHIMU</name>
<protein>
    <submittedName>
        <fullName evidence="1">Uncharacterized protein</fullName>
    </submittedName>
</protein>
<reference evidence="1" key="1">
    <citation type="submission" date="2018-02" db="EMBL/GenBank/DDBJ databases">
        <title>Rhizophora mucronata_Transcriptome.</title>
        <authorList>
            <person name="Meera S.P."/>
            <person name="Sreeshan A."/>
            <person name="Augustine A."/>
        </authorList>
    </citation>
    <scope>NUCLEOTIDE SEQUENCE</scope>
    <source>
        <tissue evidence="1">Leaf</tissue>
    </source>
</reference>